<dbReference type="InterPro" id="IPR005828">
    <property type="entry name" value="MFS_sugar_transport-like"/>
</dbReference>
<feature type="transmembrane region" description="Helical" evidence="5">
    <location>
        <begin position="65"/>
        <end position="87"/>
    </location>
</feature>
<dbReference type="RefSeq" id="WP_116332227.1">
    <property type="nucleotide sequence ID" value="NZ_LT992560.1"/>
</dbReference>
<keyword evidence="2 5" id="KW-0812">Transmembrane</keyword>
<dbReference type="PROSITE" id="PS50850">
    <property type="entry name" value="MFS"/>
    <property type="match status" value="1"/>
</dbReference>
<sequence length="487" mass="52132">MQSSAIKLRGIDDVIAYIDSCPGIRGRAGVIWWLALGGLFLDAFSNSALSAGLGPMTRDLQLAPASVALLTSFASWVAIAFNPIGGWMADRWGRVRPLILAKVLAVAGALLVVFAPGFEVILAGRFFVGAAYGIDFAIAMAVLAEFTPVKLKSRLNTWQGMWYTAVCANLLLALLFYSWDVGDAIWRYSVAATAVFGVAILLLQALFLVESPTWLARKERLDDAASAMTRIYGRAFVAAPPAERIRVLNQARRGLANVLLIFRGTYLPRTVLAATVQIGQSIQYFAIGWYLPLISAALFGKDFVYATIGALVFNVCGIVGGFLSPLVGRTLGLRRASAFGFAAVFAMLLILGLFNGKMPMWVAVVVPSLFILFHSAGPGANGKSLSSLSFRSELRAGANGIIGALGAIGAALGLLVFPLFRARYGLETTFLILSVVPLLASLVCFSIRWDPTRTAIHPDNEADAPQFKGDIADASALMHPVIEKARP</sequence>
<dbReference type="EMBL" id="OFTH01000036">
    <property type="protein sequence ID" value="SOZ68143.1"/>
    <property type="molecule type" value="Genomic_DNA"/>
</dbReference>
<dbReference type="Proteomes" id="UP000256952">
    <property type="component" value="Chromosome CBM2613_b"/>
</dbReference>
<comment type="caution">
    <text evidence="7">The sequence shown here is derived from an EMBL/GenBank/DDBJ whole genome shotgun (WGS) entry which is preliminary data.</text>
</comment>
<feature type="transmembrane region" description="Helical" evidence="5">
    <location>
        <begin position="336"/>
        <end position="354"/>
    </location>
</feature>
<keyword evidence="3 5" id="KW-1133">Transmembrane helix</keyword>
<feature type="domain" description="Major facilitator superfamily (MFS) profile" evidence="6">
    <location>
        <begin position="31"/>
        <end position="452"/>
    </location>
</feature>
<comment type="subcellular location">
    <subcellularLocation>
        <location evidence="1">Membrane</location>
        <topology evidence="1">Multi-pass membrane protein</topology>
    </subcellularLocation>
</comment>
<dbReference type="GO" id="GO:0046943">
    <property type="term" value="F:carboxylic acid transmembrane transporter activity"/>
    <property type="evidence" value="ECO:0007669"/>
    <property type="project" value="TreeGrafter"/>
</dbReference>
<organism evidence="7">
    <name type="scientific">Cupriavidus taiwanensis</name>
    <dbReference type="NCBI Taxonomy" id="164546"/>
    <lineage>
        <taxon>Bacteria</taxon>
        <taxon>Pseudomonadati</taxon>
        <taxon>Pseudomonadota</taxon>
        <taxon>Betaproteobacteria</taxon>
        <taxon>Burkholderiales</taxon>
        <taxon>Burkholderiaceae</taxon>
        <taxon>Cupriavidus</taxon>
    </lineage>
</organism>
<accession>A0A375E5X8</accession>
<name>A0A375E5X8_9BURK</name>
<dbReference type="InterPro" id="IPR036259">
    <property type="entry name" value="MFS_trans_sf"/>
</dbReference>
<feature type="transmembrane region" description="Helical" evidence="5">
    <location>
        <begin position="303"/>
        <end position="324"/>
    </location>
</feature>
<dbReference type="Gene3D" id="1.20.1250.20">
    <property type="entry name" value="MFS general substrate transporter like domains"/>
    <property type="match status" value="1"/>
</dbReference>
<dbReference type="PANTHER" id="PTHR23508">
    <property type="entry name" value="CARBOXYLIC ACID TRANSPORTER PROTEIN HOMOLOG"/>
    <property type="match status" value="1"/>
</dbReference>
<evidence type="ECO:0000256" key="2">
    <source>
        <dbReference type="ARBA" id="ARBA00022692"/>
    </source>
</evidence>
<proteinExistence type="predicted"/>
<reference evidence="7" key="1">
    <citation type="submission" date="2018-01" db="EMBL/GenBank/DDBJ databases">
        <authorList>
            <person name="Clerissi C."/>
        </authorList>
    </citation>
    <scope>NUCLEOTIDE SEQUENCE</scope>
    <source>
        <strain evidence="7">Cupriavidus taiwanensis STM 8556</strain>
    </source>
</reference>
<evidence type="ECO:0000256" key="5">
    <source>
        <dbReference type="SAM" id="Phobius"/>
    </source>
</evidence>
<feature type="transmembrane region" description="Helical" evidence="5">
    <location>
        <begin position="99"/>
        <end position="118"/>
    </location>
</feature>
<dbReference type="SUPFAM" id="SSF103473">
    <property type="entry name" value="MFS general substrate transporter"/>
    <property type="match status" value="1"/>
</dbReference>
<keyword evidence="4 5" id="KW-0472">Membrane</keyword>
<feature type="transmembrane region" description="Helical" evidence="5">
    <location>
        <begin position="360"/>
        <end position="377"/>
    </location>
</feature>
<feature type="transmembrane region" description="Helical" evidence="5">
    <location>
        <begin position="30"/>
        <end position="53"/>
    </location>
</feature>
<feature type="transmembrane region" description="Helical" evidence="5">
    <location>
        <begin position="429"/>
        <end position="447"/>
    </location>
</feature>
<feature type="transmembrane region" description="Helical" evidence="5">
    <location>
        <begin position="185"/>
        <end position="209"/>
    </location>
</feature>
<evidence type="ECO:0000259" key="6">
    <source>
        <dbReference type="PROSITE" id="PS50850"/>
    </source>
</evidence>
<protein>
    <submittedName>
        <fullName evidence="7">MFS transporter</fullName>
    </submittedName>
</protein>
<dbReference type="AlphaFoldDB" id="A0A375E5X8"/>
<feature type="transmembrane region" description="Helical" evidence="5">
    <location>
        <begin position="398"/>
        <end position="417"/>
    </location>
</feature>
<dbReference type="InterPro" id="IPR020846">
    <property type="entry name" value="MFS_dom"/>
</dbReference>
<evidence type="ECO:0000256" key="1">
    <source>
        <dbReference type="ARBA" id="ARBA00004141"/>
    </source>
</evidence>
<dbReference type="GO" id="GO:0005886">
    <property type="term" value="C:plasma membrane"/>
    <property type="evidence" value="ECO:0007669"/>
    <property type="project" value="TreeGrafter"/>
</dbReference>
<dbReference type="Pfam" id="PF00083">
    <property type="entry name" value="Sugar_tr"/>
    <property type="match status" value="1"/>
</dbReference>
<feature type="transmembrane region" description="Helical" evidence="5">
    <location>
        <begin position="161"/>
        <end position="179"/>
    </location>
</feature>
<dbReference type="PANTHER" id="PTHR23508:SF10">
    <property type="entry name" value="CARBOXYLIC ACID TRANSPORTER PROTEIN HOMOLOG"/>
    <property type="match status" value="1"/>
</dbReference>
<evidence type="ECO:0000313" key="7">
    <source>
        <dbReference type="EMBL" id="SOZ68143.1"/>
    </source>
</evidence>
<feature type="transmembrane region" description="Helical" evidence="5">
    <location>
        <begin position="271"/>
        <end position="291"/>
    </location>
</feature>
<feature type="transmembrane region" description="Helical" evidence="5">
    <location>
        <begin position="130"/>
        <end position="149"/>
    </location>
</feature>
<evidence type="ECO:0000256" key="4">
    <source>
        <dbReference type="ARBA" id="ARBA00023136"/>
    </source>
</evidence>
<gene>
    <name evidence="7" type="ORF">CBM2613_B110229</name>
</gene>
<evidence type="ECO:0000256" key="3">
    <source>
        <dbReference type="ARBA" id="ARBA00022989"/>
    </source>
</evidence>